<evidence type="ECO:0000313" key="2">
    <source>
        <dbReference type="EMBL" id="RAI26187.1"/>
    </source>
</evidence>
<keyword evidence="3" id="KW-1185">Reference proteome</keyword>
<dbReference type="EMBL" id="NPEV01000034">
    <property type="protein sequence ID" value="RAI26187.1"/>
    <property type="molecule type" value="Genomic_DNA"/>
</dbReference>
<dbReference type="InterPro" id="IPR035931">
    <property type="entry name" value="YlxR-like_sf"/>
</dbReference>
<dbReference type="GO" id="GO:0003677">
    <property type="term" value="F:DNA binding"/>
    <property type="evidence" value="ECO:0007669"/>
    <property type="project" value="UniProtKB-KW"/>
</dbReference>
<protein>
    <submittedName>
        <fullName evidence="2">DNA-binding protein</fullName>
    </submittedName>
</protein>
<dbReference type="Proteomes" id="UP000249299">
    <property type="component" value="Unassembled WGS sequence"/>
</dbReference>
<dbReference type="PANTHER" id="PTHR34215">
    <property type="entry name" value="BLL0784 PROTEIN"/>
    <property type="match status" value="1"/>
</dbReference>
<sequence length="216" mass="23288">MPPKNEPKERRCIVTRRTRITEDLLRFALAPDGSVVPDLKARLPGRGVWVTADRASVAEAEKKRLFGRAFKAEAHVEPGLADRVERLIETAALSSLSMARKAGSIVTGFAKVEAAIGKEALTALVIAADAADDGARKMMAALRRRFGDTGTPPVIRVFGSDQLGLALGRANVIHAALLEARASEAVVRRVRDLTRYRDGADRTEDEIGSPQAAPQD</sequence>
<dbReference type="SUPFAM" id="SSF64376">
    <property type="entry name" value="YlxR-like"/>
    <property type="match status" value="1"/>
</dbReference>
<keyword evidence="2" id="KW-0238">DNA-binding</keyword>
<feature type="domain" description="YlxR" evidence="1">
    <location>
        <begin position="10"/>
        <end position="85"/>
    </location>
</feature>
<dbReference type="InterPro" id="IPR007393">
    <property type="entry name" value="YlxR_dom"/>
</dbReference>
<reference evidence="2 3" key="1">
    <citation type="submission" date="2017-07" db="EMBL/GenBank/DDBJ databases">
        <title>Draft Genome Sequences of Select Purple Nonsulfur Bacteria.</title>
        <authorList>
            <person name="Lasarre B."/>
            <person name="Mckinlay J.B."/>
        </authorList>
    </citation>
    <scope>NUCLEOTIDE SEQUENCE [LARGE SCALE GENOMIC DNA]</scope>
    <source>
        <strain evidence="2 3">DSM 11290</strain>
    </source>
</reference>
<dbReference type="AlphaFoldDB" id="A0A327JIF5"/>
<dbReference type="SUPFAM" id="SSF55315">
    <property type="entry name" value="L30e-like"/>
    <property type="match status" value="1"/>
</dbReference>
<dbReference type="CDD" id="cd00279">
    <property type="entry name" value="YlxR"/>
    <property type="match status" value="1"/>
</dbReference>
<dbReference type="InterPro" id="IPR029064">
    <property type="entry name" value="Ribosomal_eL30-like_sf"/>
</dbReference>
<proteinExistence type="predicted"/>
<evidence type="ECO:0000313" key="3">
    <source>
        <dbReference type="Proteomes" id="UP000249299"/>
    </source>
</evidence>
<accession>A0A327JIF5</accession>
<comment type="caution">
    <text evidence="2">The sequence shown here is derived from an EMBL/GenBank/DDBJ whole genome shotgun (WGS) entry which is preliminary data.</text>
</comment>
<dbReference type="NCBIfam" id="NF006622">
    <property type="entry name" value="PRK09190.1"/>
    <property type="match status" value="1"/>
</dbReference>
<dbReference type="PANTHER" id="PTHR34215:SF1">
    <property type="entry name" value="YLXR DOMAIN-CONTAINING PROTEIN"/>
    <property type="match status" value="1"/>
</dbReference>
<dbReference type="OrthoDB" id="9799836at2"/>
<gene>
    <name evidence="2" type="ORF">CH339_15045</name>
</gene>
<organism evidence="2 3">
    <name type="scientific">Rhodobium orientis</name>
    <dbReference type="NCBI Taxonomy" id="34017"/>
    <lineage>
        <taxon>Bacteria</taxon>
        <taxon>Pseudomonadati</taxon>
        <taxon>Pseudomonadota</taxon>
        <taxon>Alphaproteobacteria</taxon>
        <taxon>Hyphomicrobiales</taxon>
        <taxon>Rhodobiaceae</taxon>
        <taxon>Rhodobium</taxon>
    </lineage>
</organism>
<dbReference type="Gene3D" id="3.30.1330.30">
    <property type="match status" value="1"/>
</dbReference>
<evidence type="ECO:0000259" key="1">
    <source>
        <dbReference type="Pfam" id="PF04296"/>
    </source>
</evidence>
<dbReference type="Gene3D" id="3.30.1230.10">
    <property type="entry name" value="YlxR-like"/>
    <property type="match status" value="1"/>
</dbReference>
<dbReference type="InterPro" id="IPR037465">
    <property type="entry name" value="YlxR"/>
</dbReference>
<dbReference type="RefSeq" id="WP_111435199.1">
    <property type="nucleotide sequence ID" value="NZ_JACIGG010000016.1"/>
</dbReference>
<dbReference type="Pfam" id="PF04296">
    <property type="entry name" value="YlxR"/>
    <property type="match status" value="1"/>
</dbReference>
<name>A0A327JIF5_9HYPH</name>